<comment type="caution">
    <text evidence="2">The sequence shown here is derived from an EMBL/GenBank/DDBJ whole genome shotgun (WGS) entry which is preliminary data.</text>
</comment>
<evidence type="ECO:0000259" key="1">
    <source>
        <dbReference type="Pfam" id="PF13460"/>
    </source>
</evidence>
<organism evidence="2 3">
    <name type="scientific">Mesorhizobium tamadayense</name>
    <dbReference type="NCBI Taxonomy" id="425306"/>
    <lineage>
        <taxon>Bacteria</taxon>
        <taxon>Pseudomonadati</taxon>
        <taxon>Pseudomonadota</taxon>
        <taxon>Alphaproteobacteria</taxon>
        <taxon>Hyphomicrobiales</taxon>
        <taxon>Phyllobacteriaceae</taxon>
        <taxon>Mesorhizobium</taxon>
    </lineage>
</organism>
<sequence>MILVTGATGHVGRAIVRTLSSLGHDVVAIVRDVETARLRLPSGTIMRVADYEDVTALRNAFAGIDDLVLISGDGEATTVLRHHANAIEAAVAANIGHITFTSIVDIDEASPFYFAPVYRDAERRLALCGVPATILRCGLYCDFILDHWLKPCRTSGEFALPAEDGRVAPISRDDVASAVAAAATMPEKSRATYTITGGQSLDFGEIAVDYGRAIGEQLRYRSCTEDEYLTSASTRLDEPWPHAFATLCGSIAEGRYSQVSCDFSGITGQAPESFRAFLLRTI</sequence>
<dbReference type="Proteomes" id="UP000273786">
    <property type="component" value="Unassembled WGS sequence"/>
</dbReference>
<dbReference type="InterPro" id="IPR052718">
    <property type="entry name" value="NmrA-type_oxidoreductase"/>
</dbReference>
<keyword evidence="3" id="KW-1185">Reference proteome</keyword>
<dbReference type="EMBL" id="RQXT01000001">
    <property type="protein sequence ID" value="RRI07727.1"/>
    <property type="molecule type" value="Genomic_DNA"/>
</dbReference>
<dbReference type="AlphaFoldDB" id="A0A3P3GAF2"/>
<dbReference type="RefSeq" id="WP_124995430.1">
    <property type="nucleotide sequence ID" value="NZ_RQXT01000001.1"/>
</dbReference>
<dbReference type="PANTHER" id="PTHR47129">
    <property type="entry name" value="QUINONE OXIDOREDUCTASE 2"/>
    <property type="match status" value="1"/>
</dbReference>
<gene>
    <name evidence="2" type="ORF">EH240_00335</name>
</gene>
<accession>A0A3P3GAF2</accession>
<name>A0A3P3GAF2_9HYPH</name>
<proteinExistence type="predicted"/>
<dbReference type="SUPFAM" id="SSF51735">
    <property type="entry name" value="NAD(P)-binding Rossmann-fold domains"/>
    <property type="match status" value="1"/>
</dbReference>
<dbReference type="Gene3D" id="3.40.50.720">
    <property type="entry name" value="NAD(P)-binding Rossmann-like Domain"/>
    <property type="match status" value="1"/>
</dbReference>
<evidence type="ECO:0000313" key="2">
    <source>
        <dbReference type="EMBL" id="RRI07727.1"/>
    </source>
</evidence>
<protein>
    <submittedName>
        <fullName evidence="2">NAD-dependent epimerase/dehydratase family protein</fullName>
    </submittedName>
</protein>
<feature type="domain" description="NAD(P)-binding" evidence="1">
    <location>
        <begin position="6"/>
        <end position="186"/>
    </location>
</feature>
<dbReference type="InterPro" id="IPR016040">
    <property type="entry name" value="NAD(P)-bd_dom"/>
</dbReference>
<dbReference type="Gene3D" id="3.90.25.10">
    <property type="entry name" value="UDP-galactose 4-epimerase, domain 1"/>
    <property type="match status" value="1"/>
</dbReference>
<dbReference type="PANTHER" id="PTHR47129:SF1">
    <property type="entry name" value="NMRA-LIKE DOMAIN-CONTAINING PROTEIN"/>
    <property type="match status" value="1"/>
</dbReference>
<dbReference type="OrthoDB" id="9798669at2"/>
<reference evidence="2 3" key="1">
    <citation type="submission" date="2018-11" db="EMBL/GenBank/DDBJ databases">
        <title>the genome of Mesorhizobium tamadayense DSM 28320.</title>
        <authorList>
            <person name="Gao J."/>
        </authorList>
    </citation>
    <scope>NUCLEOTIDE SEQUENCE [LARGE SCALE GENOMIC DNA]</scope>
    <source>
        <strain evidence="2 3">DSM 28320</strain>
    </source>
</reference>
<dbReference type="Pfam" id="PF13460">
    <property type="entry name" value="NAD_binding_10"/>
    <property type="match status" value="1"/>
</dbReference>
<evidence type="ECO:0000313" key="3">
    <source>
        <dbReference type="Proteomes" id="UP000273786"/>
    </source>
</evidence>
<dbReference type="InterPro" id="IPR036291">
    <property type="entry name" value="NAD(P)-bd_dom_sf"/>
</dbReference>